<dbReference type="AlphaFoldDB" id="A0A450UW52"/>
<feature type="region of interest" description="Disordered" evidence="1">
    <location>
        <begin position="85"/>
        <end position="106"/>
    </location>
</feature>
<accession>A0A450UW52</accession>
<proteinExistence type="predicted"/>
<organism evidence="2">
    <name type="scientific">Candidatus Kentrum sp. LFY</name>
    <dbReference type="NCBI Taxonomy" id="2126342"/>
    <lineage>
        <taxon>Bacteria</taxon>
        <taxon>Pseudomonadati</taxon>
        <taxon>Pseudomonadota</taxon>
        <taxon>Gammaproteobacteria</taxon>
        <taxon>Candidatus Kentrum</taxon>
    </lineage>
</organism>
<dbReference type="EMBL" id="CAADFF010000089">
    <property type="protein sequence ID" value="VFJ96753.1"/>
    <property type="molecule type" value="Genomic_DNA"/>
</dbReference>
<evidence type="ECO:0000313" key="2">
    <source>
        <dbReference type="EMBL" id="VFJ96753.1"/>
    </source>
</evidence>
<name>A0A450UW52_9GAMM</name>
<evidence type="ECO:0000256" key="1">
    <source>
        <dbReference type="SAM" id="MobiDB-lite"/>
    </source>
</evidence>
<feature type="compositionally biased region" description="Low complexity" evidence="1">
    <location>
        <begin position="85"/>
        <end position="97"/>
    </location>
</feature>
<protein>
    <submittedName>
        <fullName evidence="2">Uncharacterized protein</fullName>
    </submittedName>
</protein>
<sequence>MMGTAFRNELGAFAHPTQLKRAVRLRNRTALGAENKLAVRASIPSGSLFFSIPNVLEPINTLVIRVTWTQCLVLTLSPVSAAGSTTRTTGSGTFSTRPDTVSTGSATFSTRSATLSTEPATFSTGYAIRSTATGTIATATGTATTGTESMGTTTSLSEHLSQFGVGNLHGLDTLERSQIRALGDRGLVGGKRGKGHTDYYRKRSGFSTIFHGLSPV</sequence>
<gene>
    <name evidence="2" type="ORF">BECKLFY1418B_GA0070995_10898</name>
</gene>
<reference evidence="2" key="1">
    <citation type="submission" date="2019-02" db="EMBL/GenBank/DDBJ databases">
        <authorList>
            <person name="Gruber-Vodicka R. H."/>
            <person name="Seah K. B. B."/>
        </authorList>
    </citation>
    <scope>NUCLEOTIDE SEQUENCE</scope>
    <source>
        <strain evidence="2">BECK_M7</strain>
    </source>
</reference>